<proteinExistence type="predicted"/>
<dbReference type="Proteomes" id="UP000326757">
    <property type="component" value="Unassembled WGS sequence"/>
</dbReference>
<keyword evidence="2" id="KW-1185">Reference proteome</keyword>
<dbReference type="EMBL" id="VIGI01000004">
    <property type="protein sequence ID" value="KAB8301239.1"/>
    <property type="molecule type" value="Genomic_DNA"/>
</dbReference>
<comment type="caution">
    <text evidence="1">The sequence shown here is derived from an EMBL/GenBank/DDBJ whole genome shotgun (WGS) entry which is preliminary data.</text>
</comment>
<evidence type="ECO:0000313" key="1">
    <source>
        <dbReference type="EMBL" id="KAB8301239.1"/>
    </source>
</evidence>
<name>A0A5N6KCR9_MONLA</name>
<sequence>MLAKVHQITIFTAQIIDSLDPLLLRDHRRKFHMWCKKKLIMVRCSRNRYLHFNVCTRSMFPRSLPSDSFPSINHPSQPSNLPSHLSHPSIHSSDSFPSLSFHHQVIPSFKLRPRKQVSAENSRLISVSAILPKKKDYHLNYKNMISHLHLILTHAIPT</sequence>
<accession>A0A5N6KCR9</accession>
<evidence type="ECO:0000313" key="2">
    <source>
        <dbReference type="Proteomes" id="UP000326757"/>
    </source>
</evidence>
<gene>
    <name evidence="1" type="ORF">EYC80_003126</name>
</gene>
<protein>
    <submittedName>
        <fullName evidence="1">Uncharacterized protein</fullName>
    </submittedName>
</protein>
<reference evidence="1 2" key="1">
    <citation type="submission" date="2019-06" db="EMBL/GenBank/DDBJ databases">
        <title>Genome Sequence of the Brown Rot Fungal Pathogen Monilinia laxa.</title>
        <authorList>
            <person name="De Miccolis Angelini R.M."/>
            <person name="Landi L."/>
            <person name="Abate D."/>
            <person name="Pollastro S."/>
            <person name="Romanazzi G."/>
            <person name="Faretra F."/>
        </authorList>
    </citation>
    <scope>NUCLEOTIDE SEQUENCE [LARGE SCALE GENOMIC DNA]</scope>
    <source>
        <strain evidence="1 2">Mlax316</strain>
    </source>
</reference>
<organism evidence="1 2">
    <name type="scientific">Monilinia laxa</name>
    <name type="common">Brown rot fungus</name>
    <name type="synonym">Sclerotinia laxa</name>
    <dbReference type="NCBI Taxonomy" id="61186"/>
    <lineage>
        <taxon>Eukaryota</taxon>
        <taxon>Fungi</taxon>
        <taxon>Dikarya</taxon>
        <taxon>Ascomycota</taxon>
        <taxon>Pezizomycotina</taxon>
        <taxon>Leotiomycetes</taxon>
        <taxon>Helotiales</taxon>
        <taxon>Sclerotiniaceae</taxon>
        <taxon>Monilinia</taxon>
    </lineage>
</organism>
<dbReference type="AlphaFoldDB" id="A0A5N6KCR9"/>